<sequence length="415" mass="42554">MSQGHEAGAMLDGVNVALGVTGSIAAVKTVELAHELRRRGASVRAVMTDSATGIIHPWAVEFATENDVVGEITGRVEHVELCGREGWADVLLLAPATANTVGKVASAVDDTPVTTCATTALGADVPVVVAPAMHEPMYDHPGVLEAMDTLRSWGVDFVDPRVEEGKAKIATEDAIALGVARAAGDAPLADRHVVVTSGATVAAIDPVRVLTNRSSGRTGRAVARACYVLGADVTLIHGAVGPHALTTGEAVETVRFAELVPVESAAEMTAAALSAVESDGADGDGGTAADALVSVAAIGDYTVEPAEEKIRSGQDELSLSLSPTPKLLDSVRAEHSDLRMVGFKTETSGDDEAMVAAARETASRAGLAFVVANDASVMGSESSRALLVHEEGYSEFSGEKSALGLEVARALAATF</sequence>
<dbReference type="PANTHER" id="PTHR14359">
    <property type="entry name" value="HOMO-OLIGOMERIC FLAVIN CONTAINING CYS DECARBOXYLASE FAMILY"/>
    <property type="match status" value="1"/>
</dbReference>
<comment type="similarity">
    <text evidence="3">In the C-terminal section; belongs to the PPC synthetase family.</text>
</comment>
<dbReference type="GO" id="GO:0004632">
    <property type="term" value="F:phosphopantothenate--cysteine ligase activity"/>
    <property type="evidence" value="ECO:0007669"/>
    <property type="project" value="UniProtKB-UniRule"/>
</dbReference>
<evidence type="ECO:0000256" key="1">
    <source>
        <dbReference type="ARBA" id="ARBA00022793"/>
    </source>
</evidence>
<dbReference type="GO" id="GO:0004633">
    <property type="term" value="F:phosphopantothenoylcysteine decarboxylase activity"/>
    <property type="evidence" value="ECO:0007669"/>
    <property type="project" value="UniProtKB-UniRule"/>
</dbReference>
<keyword evidence="3 6" id="KW-0436">Ligase</keyword>
<dbReference type="Gene3D" id="3.40.50.10300">
    <property type="entry name" value="CoaB-like"/>
    <property type="match status" value="1"/>
</dbReference>
<feature type="domain" description="DNA/pantothenate metabolism flavoprotein C-terminal" evidence="5">
    <location>
        <begin position="188"/>
        <end position="404"/>
    </location>
</feature>
<keyword evidence="3" id="KW-0511">Multifunctional enzyme</keyword>
<name>A0A1G9T2H1_9EURY</name>
<dbReference type="SUPFAM" id="SSF102645">
    <property type="entry name" value="CoaB-like"/>
    <property type="match status" value="1"/>
</dbReference>
<feature type="region of interest" description="Phosphopantothenoylcysteine decarboxylase" evidence="3">
    <location>
        <begin position="1"/>
        <end position="192"/>
    </location>
</feature>
<keyword evidence="3" id="KW-0285">Flavoprotein</keyword>
<keyword evidence="3" id="KW-0460">Magnesium</keyword>
<dbReference type="GO" id="GO:0010181">
    <property type="term" value="F:FMN binding"/>
    <property type="evidence" value="ECO:0007669"/>
    <property type="project" value="UniProtKB-UniRule"/>
</dbReference>
<dbReference type="GO" id="GO:0015941">
    <property type="term" value="P:pantothenate catabolic process"/>
    <property type="evidence" value="ECO:0007669"/>
    <property type="project" value="InterPro"/>
</dbReference>
<dbReference type="NCBIfam" id="TIGR00521">
    <property type="entry name" value="coaBC_dfp"/>
    <property type="match status" value="1"/>
</dbReference>
<dbReference type="AlphaFoldDB" id="A0A1G9T2H1"/>
<dbReference type="Proteomes" id="UP000199370">
    <property type="component" value="Unassembled WGS sequence"/>
</dbReference>
<dbReference type="Pfam" id="PF04127">
    <property type="entry name" value="DFP"/>
    <property type="match status" value="1"/>
</dbReference>
<keyword evidence="1 3" id="KW-0210">Decarboxylase</keyword>
<dbReference type="EC" id="4.1.1.36" evidence="3"/>
<dbReference type="HAMAP" id="MF_02225">
    <property type="entry name" value="CoaBC"/>
    <property type="match status" value="1"/>
</dbReference>
<dbReference type="GO" id="GO:0015937">
    <property type="term" value="P:coenzyme A biosynthetic process"/>
    <property type="evidence" value="ECO:0007669"/>
    <property type="project" value="UniProtKB-UniRule"/>
</dbReference>
<organism evidence="6 7">
    <name type="scientific">Haloarchaeobius iranensis</name>
    <dbReference type="NCBI Taxonomy" id="996166"/>
    <lineage>
        <taxon>Archaea</taxon>
        <taxon>Methanobacteriati</taxon>
        <taxon>Methanobacteriota</taxon>
        <taxon>Stenosarchaea group</taxon>
        <taxon>Halobacteria</taxon>
        <taxon>Halobacteriales</taxon>
        <taxon>Halorubellaceae</taxon>
        <taxon>Haloarchaeobius</taxon>
    </lineage>
</organism>
<dbReference type="EMBL" id="FNIA01000002">
    <property type="protein sequence ID" value="SDM41850.1"/>
    <property type="molecule type" value="Genomic_DNA"/>
</dbReference>
<keyword evidence="7" id="KW-1185">Reference proteome</keyword>
<keyword evidence="3" id="KW-0288">FMN</keyword>
<accession>A0A1G9T2H1</accession>
<dbReference type="UniPathway" id="UPA00241"/>
<dbReference type="InterPro" id="IPR007085">
    <property type="entry name" value="DNA/pantothenate-metab_flavo_C"/>
</dbReference>
<feature type="domain" description="Flavoprotein" evidence="4">
    <location>
        <begin position="15"/>
        <end position="158"/>
    </location>
</feature>
<dbReference type="InterPro" id="IPR003382">
    <property type="entry name" value="Flavoprotein"/>
</dbReference>
<keyword evidence="3" id="KW-0479">Metal-binding</keyword>
<evidence type="ECO:0000259" key="4">
    <source>
        <dbReference type="Pfam" id="PF02441"/>
    </source>
</evidence>
<dbReference type="GO" id="GO:0071513">
    <property type="term" value="C:phosphopantothenoylcysteine decarboxylase complex"/>
    <property type="evidence" value="ECO:0007669"/>
    <property type="project" value="TreeGrafter"/>
</dbReference>
<dbReference type="InterPro" id="IPR035929">
    <property type="entry name" value="CoaB-like_sf"/>
</dbReference>
<protein>
    <recommendedName>
        <fullName evidence="3">Coenzyme A biosynthesis bifunctional protein CoaBC</fullName>
    </recommendedName>
    <alternativeName>
        <fullName evidence="3">DNA/pantothenate metabolism flavoprotein</fullName>
    </alternativeName>
    <alternativeName>
        <fullName evidence="3">Phosphopantothenoylcysteine synthetase/decarboxylase</fullName>
        <shortName evidence="3">PPCS-PPCDC</shortName>
    </alternativeName>
    <domain>
        <recommendedName>
            <fullName evidence="3">Phosphopantothenoylcysteine decarboxylase</fullName>
            <shortName evidence="3">PPC decarboxylase</shortName>
            <shortName evidence="3">PPC-DC</shortName>
            <ecNumber evidence="3">4.1.1.36</ecNumber>
        </recommendedName>
        <alternativeName>
            <fullName evidence="3">CoaC</fullName>
        </alternativeName>
    </domain>
    <domain>
        <recommendedName>
            <fullName evidence="3">Phosphopantothenate--cysteine ligase</fullName>
            <ecNumber evidence="3">6.3.2.5</ecNumber>
        </recommendedName>
        <alternativeName>
            <fullName evidence="3">CoaB</fullName>
        </alternativeName>
        <alternativeName>
            <fullName evidence="3">Phosphopantothenoylcysteine synthetase</fullName>
            <shortName evidence="3">PPC synthetase</shortName>
            <shortName evidence="3">PPC-S</shortName>
        </alternativeName>
    </domain>
</protein>
<evidence type="ECO:0000313" key="6">
    <source>
        <dbReference type="EMBL" id="SDM41850.1"/>
    </source>
</evidence>
<comment type="cofactor">
    <cofactor evidence="3">
        <name>Mg(2+)</name>
        <dbReference type="ChEBI" id="CHEBI:18420"/>
    </cofactor>
</comment>
<evidence type="ECO:0000259" key="5">
    <source>
        <dbReference type="Pfam" id="PF04127"/>
    </source>
</evidence>
<evidence type="ECO:0000256" key="3">
    <source>
        <dbReference type="HAMAP-Rule" id="MF_02225"/>
    </source>
</evidence>
<comment type="catalytic activity">
    <reaction evidence="3">
        <text>N-[(R)-4-phosphopantothenoyl]-L-cysteine + H(+) = (R)-4'-phosphopantetheine + CO2</text>
        <dbReference type="Rhea" id="RHEA:16793"/>
        <dbReference type="ChEBI" id="CHEBI:15378"/>
        <dbReference type="ChEBI" id="CHEBI:16526"/>
        <dbReference type="ChEBI" id="CHEBI:59458"/>
        <dbReference type="ChEBI" id="CHEBI:61723"/>
        <dbReference type="EC" id="4.1.1.36"/>
    </reaction>
</comment>
<keyword evidence="2 3" id="KW-0456">Lyase</keyword>
<comment type="cofactor">
    <cofactor evidence="3">
        <name>FMN</name>
        <dbReference type="ChEBI" id="CHEBI:58210"/>
    </cofactor>
    <text evidence="3">Binds 1 FMN per subunit.</text>
</comment>
<comment type="catalytic activity">
    <reaction evidence="3">
        <text>(R)-4'-phosphopantothenate + L-cysteine + CTP = N-[(R)-4-phosphopantothenoyl]-L-cysteine + CMP + diphosphate + H(+)</text>
        <dbReference type="Rhea" id="RHEA:19397"/>
        <dbReference type="ChEBI" id="CHEBI:10986"/>
        <dbReference type="ChEBI" id="CHEBI:15378"/>
        <dbReference type="ChEBI" id="CHEBI:33019"/>
        <dbReference type="ChEBI" id="CHEBI:35235"/>
        <dbReference type="ChEBI" id="CHEBI:37563"/>
        <dbReference type="ChEBI" id="CHEBI:59458"/>
        <dbReference type="ChEBI" id="CHEBI:60377"/>
        <dbReference type="EC" id="6.3.2.5"/>
    </reaction>
</comment>
<feature type="binding site" evidence="3">
    <location>
        <position position="309"/>
    </location>
    <ligand>
        <name>CTP</name>
        <dbReference type="ChEBI" id="CHEBI:37563"/>
    </ligand>
</feature>
<dbReference type="STRING" id="996166.SAMN05192554_10296"/>
<feature type="region of interest" description="Phosphopantothenate--cysteine ligase" evidence="3">
    <location>
        <begin position="193"/>
        <end position="415"/>
    </location>
</feature>
<dbReference type="Pfam" id="PF02441">
    <property type="entry name" value="Flavoprotein"/>
    <property type="match status" value="1"/>
</dbReference>
<evidence type="ECO:0000313" key="7">
    <source>
        <dbReference type="Proteomes" id="UP000199370"/>
    </source>
</evidence>
<evidence type="ECO:0000256" key="2">
    <source>
        <dbReference type="ARBA" id="ARBA00023239"/>
    </source>
</evidence>
<dbReference type="PANTHER" id="PTHR14359:SF6">
    <property type="entry name" value="PHOSPHOPANTOTHENOYLCYSTEINE DECARBOXYLASE"/>
    <property type="match status" value="1"/>
</dbReference>
<comment type="pathway">
    <text evidence="3">Cofactor biosynthesis; coenzyme A biosynthesis.</text>
</comment>
<dbReference type="SUPFAM" id="SSF52507">
    <property type="entry name" value="Homo-oligomeric flavin-containing Cys decarboxylases, HFCD"/>
    <property type="match status" value="1"/>
</dbReference>
<dbReference type="InterPro" id="IPR036551">
    <property type="entry name" value="Flavin_trans-like"/>
</dbReference>
<comment type="similarity">
    <text evidence="3">In the N-terminal section; belongs to the HFCD (homo-oligomeric flavin containing Cys decarboxylase) superfamily.</text>
</comment>
<comment type="function">
    <text evidence="3">Catalyzes two sequential steps in the biosynthesis of coenzyme A. In the first step cysteine is conjugated to 4'-phosphopantothenate to form 4-phosphopantothenoylcysteine. In the second step the latter compound is decarboxylated to form 4'-phosphopantotheine.</text>
</comment>
<reference evidence="6 7" key="1">
    <citation type="submission" date="2016-10" db="EMBL/GenBank/DDBJ databases">
        <authorList>
            <person name="de Groot N.N."/>
        </authorList>
    </citation>
    <scope>NUCLEOTIDE SEQUENCE [LARGE SCALE GENOMIC DNA]</scope>
    <source>
        <strain evidence="7">EB21,IBRC-M 10013,KCTC 4048</strain>
    </source>
</reference>
<proteinExistence type="inferred from homology"/>
<dbReference type="Gene3D" id="3.40.50.1950">
    <property type="entry name" value="Flavin prenyltransferase-like"/>
    <property type="match status" value="1"/>
</dbReference>
<comment type="caution">
    <text evidence="3">Lacks conserved residue(s) required for the propagation of feature annotation.</text>
</comment>
<dbReference type="InterPro" id="IPR005252">
    <property type="entry name" value="CoaBC"/>
</dbReference>
<gene>
    <name evidence="3" type="primary">coaBC</name>
    <name evidence="6" type="ORF">SAMN05192554_10296</name>
</gene>
<dbReference type="GO" id="GO:0046872">
    <property type="term" value="F:metal ion binding"/>
    <property type="evidence" value="ECO:0007669"/>
    <property type="project" value="UniProtKB-KW"/>
</dbReference>
<feature type="binding site" evidence="3">
    <location>
        <position position="300"/>
    </location>
    <ligand>
        <name>CTP</name>
        <dbReference type="ChEBI" id="CHEBI:37563"/>
    </ligand>
</feature>
<feature type="binding site" evidence="3">
    <location>
        <position position="343"/>
    </location>
    <ligand>
        <name>CTP</name>
        <dbReference type="ChEBI" id="CHEBI:37563"/>
    </ligand>
</feature>
<dbReference type="EC" id="6.3.2.5" evidence="3"/>